<dbReference type="AlphaFoldDB" id="A0A6A5ZC79"/>
<reference evidence="2" key="1">
    <citation type="journal article" date="2020" name="Stud. Mycol.">
        <title>101 Dothideomycetes genomes: a test case for predicting lifestyles and emergence of pathogens.</title>
        <authorList>
            <person name="Haridas S."/>
            <person name="Albert R."/>
            <person name="Binder M."/>
            <person name="Bloem J."/>
            <person name="Labutti K."/>
            <person name="Salamov A."/>
            <person name="Andreopoulos B."/>
            <person name="Baker S."/>
            <person name="Barry K."/>
            <person name="Bills G."/>
            <person name="Bluhm B."/>
            <person name="Cannon C."/>
            <person name="Castanera R."/>
            <person name="Culley D."/>
            <person name="Daum C."/>
            <person name="Ezra D."/>
            <person name="Gonzalez J."/>
            <person name="Henrissat B."/>
            <person name="Kuo A."/>
            <person name="Liang C."/>
            <person name="Lipzen A."/>
            <person name="Lutzoni F."/>
            <person name="Magnuson J."/>
            <person name="Mondo S."/>
            <person name="Nolan M."/>
            <person name="Ohm R."/>
            <person name="Pangilinan J."/>
            <person name="Park H.-J."/>
            <person name="Ramirez L."/>
            <person name="Alfaro M."/>
            <person name="Sun H."/>
            <person name="Tritt A."/>
            <person name="Yoshinaga Y."/>
            <person name="Zwiers L.-H."/>
            <person name="Turgeon B."/>
            <person name="Goodwin S."/>
            <person name="Spatafora J."/>
            <person name="Crous P."/>
            <person name="Grigoriev I."/>
        </authorList>
    </citation>
    <scope>NUCLEOTIDE SEQUENCE</scope>
    <source>
        <strain evidence="2">CBS 627.86</strain>
    </source>
</reference>
<sequence length="265" mass="30529">MSMVDMSANQFILYNAGSVPMEARRFLSTSEEKLELEMRISSPYRQTWPWLPQLPVKARQFAGYYLINTHLSSLYDIFRSNRVLGEMVALGYRYNEQGIINTGKVLTEEFLTFAVFARSNTSLRWGEEPGDNWRNAIKDMRTYLASHDIHISLEIIDSSLAFEENPLETHGLPNESLPDTNLPSPPPEEIRVRSEKLSTPLLEEDSPIVTKRKREESEEMSPCKWKRARLDRRTVHDWKSVAVEGPRALRVDASGYEADDEKHVP</sequence>
<evidence type="ECO:0000256" key="1">
    <source>
        <dbReference type="SAM" id="MobiDB-lite"/>
    </source>
</evidence>
<proteinExistence type="predicted"/>
<dbReference type="Proteomes" id="UP000799770">
    <property type="component" value="Unassembled WGS sequence"/>
</dbReference>
<dbReference type="EMBL" id="ML977320">
    <property type="protein sequence ID" value="KAF2116654.1"/>
    <property type="molecule type" value="Genomic_DNA"/>
</dbReference>
<name>A0A6A5ZC79_9PLEO</name>
<gene>
    <name evidence="2" type="ORF">BDV96DRAFT_31957</name>
</gene>
<organism evidence="2 3">
    <name type="scientific">Lophiotrema nucula</name>
    <dbReference type="NCBI Taxonomy" id="690887"/>
    <lineage>
        <taxon>Eukaryota</taxon>
        <taxon>Fungi</taxon>
        <taxon>Dikarya</taxon>
        <taxon>Ascomycota</taxon>
        <taxon>Pezizomycotina</taxon>
        <taxon>Dothideomycetes</taxon>
        <taxon>Pleosporomycetidae</taxon>
        <taxon>Pleosporales</taxon>
        <taxon>Lophiotremataceae</taxon>
        <taxon>Lophiotrema</taxon>
    </lineage>
</organism>
<protein>
    <submittedName>
        <fullName evidence="2">Uncharacterized protein</fullName>
    </submittedName>
</protein>
<evidence type="ECO:0000313" key="3">
    <source>
        <dbReference type="Proteomes" id="UP000799770"/>
    </source>
</evidence>
<feature type="region of interest" description="Disordered" evidence="1">
    <location>
        <begin position="168"/>
        <end position="197"/>
    </location>
</feature>
<keyword evidence="3" id="KW-1185">Reference proteome</keyword>
<evidence type="ECO:0000313" key="2">
    <source>
        <dbReference type="EMBL" id="KAF2116654.1"/>
    </source>
</evidence>
<accession>A0A6A5ZC79</accession>